<sequence length="269" mass="30090">MDKIKLLTLKNLVRNPTKTRLEIAERILESEVISPSGEDKNGLRAQHEVDCPEPSQQLLNLSLDLLQSSSALLREEAIGIELHGKIEETVLASLAFQLYAIRSTSEKGEFEPPDIDIKGAFFSKPLILSNVLLKRFRFTDCTFDNAVHLTAVSCGSPIQFSSSAFTSKGQLLIRMMHSPKPDPPRDWQPSFIFKDCSINRIEAFRANVFLFFTRCSIESSSLQLPAGSVTQYVDCRISDGIVHSVSAESDGHDLVPQWWHKDIGWGLSE</sequence>
<keyword evidence="2" id="KW-1185">Reference proteome</keyword>
<dbReference type="EMBL" id="JAEIOT010000011">
    <property type="protein sequence ID" value="MBI9001287.1"/>
    <property type="molecule type" value="Genomic_DNA"/>
</dbReference>
<gene>
    <name evidence="1" type="ORF">JDV76_09965</name>
</gene>
<dbReference type="RefSeq" id="WP_198736743.1">
    <property type="nucleotide sequence ID" value="NZ_JAEIOT010000011.1"/>
</dbReference>
<dbReference type="Proteomes" id="UP000625574">
    <property type="component" value="Unassembled WGS sequence"/>
</dbReference>
<name>A0ABS0W112_9CORY</name>
<accession>A0ABS0W112</accession>
<proteinExistence type="predicted"/>
<evidence type="ECO:0000313" key="2">
    <source>
        <dbReference type="Proteomes" id="UP000625574"/>
    </source>
</evidence>
<reference evidence="1 2" key="1">
    <citation type="submission" date="2020-12" db="EMBL/GenBank/DDBJ databases">
        <title>Genome public.</title>
        <authorList>
            <person name="Sun Q."/>
        </authorList>
    </citation>
    <scope>NUCLEOTIDE SEQUENCE [LARGE SCALE GENOMIC DNA]</scope>
    <source>
        <strain evidence="1 2">CCM 8864</strain>
    </source>
</reference>
<comment type="caution">
    <text evidence="1">The sequence shown here is derived from an EMBL/GenBank/DDBJ whole genome shotgun (WGS) entry which is preliminary data.</text>
</comment>
<organism evidence="1 2">
    <name type="scientific">Corynebacterium marambiense</name>
    <dbReference type="NCBI Taxonomy" id="2765364"/>
    <lineage>
        <taxon>Bacteria</taxon>
        <taxon>Bacillati</taxon>
        <taxon>Actinomycetota</taxon>
        <taxon>Actinomycetes</taxon>
        <taxon>Mycobacteriales</taxon>
        <taxon>Corynebacteriaceae</taxon>
        <taxon>Corynebacterium</taxon>
    </lineage>
</organism>
<protein>
    <submittedName>
        <fullName evidence="1">Uncharacterized protein</fullName>
    </submittedName>
</protein>
<evidence type="ECO:0000313" key="1">
    <source>
        <dbReference type="EMBL" id="MBI9001287.1"/>
    </source>
</evidence>